<gene>
    <name evidence="1" type="ORF">SAMN02745157_4936</name>
</gene>
<sequence length="155" mass="17604">MSITTEHSGYQILYVEADNAWRCPQLGLSAPSLSALRQEIDAADAVTRQLNIPAFLLDHSGFSITPVLVVRADRDGEHVWVINKVDDPRNERREKVSLHRLVEDTMENRRLLLDWRDASRAVYEEGQRVSQRRDAIPRMDALILGPAMGSRDKVS</sequence>
<accession>A0A1M5N7G3</accession>
<dbReference type="Proteomes" id="UP000184485">
    <property type="component" value="Unassembled WGS sequence"/>
</dbReference>
<dbReference type="OrthoDB" id="9835763at2"/>
<dbReference type="EMBL" id="FQUP01000008">
    <property type="protein sequence ID" value="SHG85417.1"/>
    <property type="molecule type" value="Genomic_DNA"/>
</dbReference>
<protein>
    <submittedName>
        <fullName evidence="1">Uncharacterized protein</fullName>
    </submittedName>
</protein>
<name>A0A1M5N7G3_9HYPH</name>
<keyword evidence="2" id="KW-1185">Reference proteome</keyword>
<proteinExistence type="predicted"/>
<reference evidence="1 2" key="1">
    <citation type="submission" date="2016-11" db="EMBL/GenBank/DDBJ databases">
        <authorList>
            <person name="Jaros S."/>
            <person name="Januszkiewicz K."/>
            <person name="Wedrychowicz H."/>
        </authorList>
    </citation>
    <scope>NUCLEOTIDE SEQUENCE [LARGE SCALE GENOMIC DNA]</scope>
    <source>
        <strain evidence="1 2">DSM 19436</strain>
    </source>
</reference>
<organism evidence="1 2">
    <name type="scientific">Kaistia soli DSM 19436</name>
    <dbReference type="NCBI Taxonomy" id="1122133"/>
    <lineage>
        <taxon>Bacteria</taxon>
        <taxon>Pseudomonadati</taxon>
        <taxon>Pseudomonadota</taxon>
        <taxon>Alphaproteobacteria</taxon>
        <taxon>Hyphomicrobiales</taxon>
        <taxon>Kaistiaceae</taxon>
        <taxon>Kaistia</taxon>
    </lineage>
</organism>
<evidence type="ECO:0000313" key="1">
    <source>
        <dbReference type="EMBL" id="SHG85417.1"/>
    </source>
</evidence>
<evidence type="ECO:0000313" key="2">
    <source>
        <dbReference type="Proteomes" id="UP000184485"/>
    </source>
</evidence>
<dbReference type="AlphaFoldDB" id="A0A1M5N7G3"/>
<dbReference type="RefSeq" id="WP_139251598.1">
    <property type="nucleotide sequence ID" value="NZ_FQUP01000008.1"/>
</dbReference>